<comment type="subunit">
    <text evidence="7">Component of the eukaryotic translation initiation factor 3 (eIF-3) complex.</text>
</comment>
<evidence type="ECO:0000256" key="7">
    <source>
        <dbReference type="HAMAP-Rule" id="MF_03001"/>
    </source>
</evidence>
<evidence type="ECO:0000256" key="3">
    <source>
        <dbReference type="ARBA" id="ARBA00022574"/>
    </source>
</evidence>
<organism evidence="9 10">
    <name type="scientific">Dryococelus australis</name>
    <dbReference type="NCBI Taxonomy" id="614101"/>
    <lineage>
        <taxon>Eukaryota</taxon>
        <taxon>Metazoa</taxon>
        <taxon>Ecdysozoa</taxon>
        <taxon>Arthropoda</taxon>
        <taxon>Hexapoda</taxon>
        <taxon>Insecta</taxon>
        <taxon>Pterygota</taxon>
        <taxon>Neoptera</taxon>
        <taxon>Polyneoptera</taxon>
        <taxon>Phasmatodea</taxon>
        <taxon>Verophasmatodea</taxon>
        <taxon>Anareolatae</taxon>
        <taxon>Phasmatidae</taxon>
        <taxon>Eurycanthinae</taxon>
        <taxon>Dryococelus</taxon>
    </lineage>
</organism>
<keyword evidence="2 7" id="KW-0396">Initiation factor</keyword>
<evidence type="ECO:0000313" key="9">
    <source>
        <dbReference type="EMBL" id="KAJ8897933.1"/>
    </source>
</evidence>
<evidence type="ECO:0000256" key="2">
    <source>
        <dbReference type="ARBA" id="ARBA00022540"/>
    </source>
</evidence>
<dbReference type="HAMAP" id="MF_03001">
    <property type="entry name" value="eIF3b"/>
    <property type="match status" value="1"/>
</dbReference>
<reference evidence="9 10" key="1">
    <citation type="submission" date="2023-02" db="EMBL/GenBank/DDBJ databases">
        <title>LHISI_Scaffold_Assembly.</title>
        <authorList>
            <person name="Stuart O.P."/>
            <person name="Cleave R."/>
            <person name="Magrath M.J.L."/>
            <person name="Mikheyev A.S."/>
        </authorList>
    </citation>
    <scope>NUCLEOTIDE SEQUENCE [LARGE SCALE GENOMIC DNA]</scope>
    <source>
        <strain evidence="9">Daus_M_001</strain>
        <tissue evidence="9">Leg muscle</tissue>
    </source>
</reference>
<keyword evidence="4" id="KW-0677">Repeat</keyword>
<dbReference type="PANTHER" id="PTHR14068:SF0">
    <property type="entry name" value="EUKARYOTIC TRANSLATION INITIATION FACTOR 3 SUBUNIT B"/>
    <property type="match status" value="1"/>
</dbReference>
<gene>
    <name evidence="9" type="ORF">PR048_003291</name>
</gene>
<dbReference type="EMBL" id="JARBHB010000001">
    <property type="protein sequence ID" value="KAJ8897933.1"/>
    <property type="molecule type" value="Genomic_DNA"/>
</dbReference>
<dbReference type="PANTHER" id="PTHR14068">
    <property type="entry name" value="EUKARYOTIC TRANSLATION INITIATION FACTOR 3 EIF3 -RELATED"/>
    <property type="match status" value="1"/>
</dbReference>
<dbReference type="SUPFAM" id="SSF82171">
    <property type="entry name" value="DPP6 N-terminal domain-like"/>
    <property type="match status" value="1"/>
</dbReference>
<comment type="subcellular location">
    <subcellularLocation>
        <location evidence="7">Cytoplasm</location>
    </subcellularLocation>
</comment>
<comment type="caution">
    <text evidence="9">The sequence shown here is derived from an EMBL/GenBank/DDBJ whole genome shotgun (WGS) entry which is preliminary data.</text>
</comment>
<dbReference type="InterPro" id="IPR013979">
    <property type="entry name" value="TIF_beta_prop-like"/>
</dbReference>
<protein>
    <recommendedName>
        <fullName evidence="7">Eukaryotic translation initiation factor 3 subunit B</fullName>
        <shortName evidence="7">eIF3b</shortName>
    </recommendedName>
    <alternativeName>
        <fullName evidence="7">Eukaryotic translation initiation factor 3 subunit 9</fullName>
    </alternativeName>
</protein>
<keyword evidence="10" id="KW-1185">Reference proteome</keyword>
<keyword evidence="5 7" id="KW-0694">RNA-binding</keyword>
<comment type="function">
    <text evidence="7">RNA-binding component of the eukaryotic translation initiation factor 3 (eIF-3) complex, which is involved in protein synthesis of a specialized repertoire of mRNAs and, together with other initiation factors, stimulates binding of mRNA and methionyl-tRNAi to the 40S ribosome. The eIF-3 complex specifically targets and initiates translation of a subset of mRNAs involved in cell proliferation.</text>
</comment>
<dbReference type="InterPro" id="IPR011400">
    <property type="entry name" value="EIF3B"/>
</dbReference>
<evidence type="ECO:0000256" key="4">
    <source>
        <dbReference type="ARBA" id="ARBA00022737"/>
    </source>
</evidence>
<evidence type="ECO:0000256" key="6">
    <source>
        <dbReference type="ARBA" id="ARBA00022917"/>
    </source>
</evidence>
<dbReference type="Proteomes" id="UP001159363">
    <property type="component" value="Chromosome 1"/>
</dbReference>
<evidence type="ECO:0000259" key="8">
    <source>
        <dbReference type="Pfam" id="PF08662"/>
    </source>
</evidence>
<proteinExistence type="inferred from homology"/>
<sequence>MSYTGCNSAFLQIVEPLQMFKSQQLFTHVINCANVIVSKPEFPDILNSRMRSYCTRVNTGYRVTWYQSDTSVSVIVINEKNCCCTGEKFCIVRTAAAVSQVHIYKNLKHGFAFSRFSCFQGYKRRVGNAKRVLRTSLGVAGEELLEDLVDIEEFLNWLVIRENLGSDSGSPISHIISGSYCMWSVLKLYTLILKASRWSETYVNWSPLGSYLATFHKKGVALWGGPTFGQMMRFSHNGVQFIDFSPCEKYLITFSPQADELPGDQKKLIIWDIRTGLEKRTFVADGLNIWPIFRWSHDDKYFARIGTDMLSVYGTPSFGLLDKKSIKIPGIRDFSWSPTDNVLAYWVAEDKDVPARVTLLEIPSRNEIRAKNLFNVADCKMHWQKSGDYLCVNVNRYSKIIRKEKNELKYSGMYYNFEIFHMREKQIPVDSVEIKEPIHAFAWEPVGSKFAIIHGDGPNISVSFYGVKTGQTPSLLKRFEKKPCNSLFWSPAGQFIVLAGLRNLGGTLEFVDSNDFVIMHSTEHFAASDVEWDPTGRYVVTAGICVLQVDTGYWIWSFQGKILKRASVETFCKLLWRPRTKTLLAVKQVSEIKKNLKKYSAQFESKDRLRMSKASKELIEKRSKLLEDFMEYRAKRIEQWKVQKGRRLELRNNRGELKLKYLELNWLRKGCLEETKEFVKNELPEPARMHRVSVET</sequence>
<dbReference type="Pfam" id="PF08662">
    <property type="entry name" value="eIF2A"/>
    <property type="match status" value="1"/>
</dbReference>
<evidence type="ECO:0000256" key="1">
    <source>
        <dbReference type="ARBA" id="ARBA00022490"/>
    </source>
</evidence>
<comment type="similarity">
    <text evidence="7">Belongs to the eIF-3 subunit B family.</text>
</comment>
<dbReference type="InterPro" id="IPR015943">
    <property type="entry name" value="WD40/YVTN_repeat-like_dom_sf"/>
</dbReference>
<dbReference type="Gene3D" id="2.130.10.10">
    <property type="entry name" value="YVTN repeat-like/Quinoprotein amine dehydrogenase"/>
    <property type="match status" value="2"/>
</dbReference>
<feature type="domain" description="Translation initiation factor beta propellor-like" evidence="8">
    <location>
        <begin position="371"/>
        <end position="573"/>
    </location>
</feature>
<keyword evidence="3" id="KW-0853">WD repeat</keyword>
<name>A0ABQ9IMK7_9NEOP</name>
<evidence type="ECO:0000256" key="5">
    <source>
        <dbReference type="ARBA" id="ARBA00022884"/>
    </source>
</evidence>
<keyword evidence="1 7" id="KW-0963">Cytoplasm</keyword>
<evidence type="ECO:0000313" key="10">
    <source>
        <dbReference type="Proteomes" id="UP001159363"/>
    </source>
</evidence>
<keyword evidence="6 7" id="KW-0648">Protein biosynthesis</keyword>
<accession>A0ABQ9IMK7</accession>